<accession>A0A7H0FVR4</accession>
<protein>
    <recommendedName>
        <fullName evidence="4">DUF4388 domain-containing protein</fullName>
    </recommendedName>
</protein>
<dbReference type="RefSeq" id="WP_187711573.1">
    <property type="nucleotide sequence ID" value="NZ_CP060820.1"/>
</dbReference>
<evidence type="ECO:0000313" key="2">
    <source>
        <dbReference type="EMBL" id="QNP40130.1"/>
    </source>
</evidence>
<organism evidence="2 3">
    <name type="scientific">Agrilutibacter terrestris</name>
    <dbReference type="NCBI Taxonomy" id="2865112"/>
    <lineage>
        <taxon>Bacteria</taxon>
        <taxon>Pseudomonadati</taxon>
        <taxon>Pseudomonadota</taxon>
        <taxon>Gammaproteobacteria</taxon>
        <taxon>Lysobacterales</taxon>
        <taxon>Lysobacteraceae</taxon>
        <taxon>Agrilutibacter</taxon>
    </lineage>
</organism>
<name>A0A7H0FVR4_9GAMM</name>
<dbReference type="AlphaFoldDB" id="A0A7H0FVR4"/>
<keyword evidence="3" id="KW-1185">Reference proteome</keyword>
<dbReference type="KEGG" id="lsx:H8B22_11595"/>
<gene>
    <name evidence="2" type="ORF">H8B22_11595</name>
</gene>
<feature type="region of interest" description="Disordered" evidence="1">
    <location>
        <begin position="101"/>
        <end position="190"/>
    </location>
</feature>
<dbReference type="EMBL" id="CP060820">
    <property type="protein sequence ID" value="QNP40130.1"/>
    <property type="molecule type" value="Genomic_DNA"/>
</dbReference>
<feature type="region of interest" description="Disordered" evidence="1">
    <location>
        <begin position="349"/>
        <end position="373"/>
    </location>
</feature>
<sequence>MLPTFGLTGMDAATETALKSAFAEASMRLGGRWPLVSEQDASHVLVDMDSMYGPMSWLRLHGAGKVVIGLTSAPRAQTDFRLGKPFNAESVADLLQQIAPSEGAPHGITPAPAPQHQLPEELARPVSEEAAAPDQPPSAAVAATLDTPAAPPAPSVAAPSAAPPAPSATAPVIETPAPAPPAAPSPSRDRTLIDWLAPGQLAGRVRLQRGGTGVLLDLDQHLYFGPATLKPLAAHVESVLTAGDFVAVDTATWNSESTMHGAAQPLARLLWFCALQAGKGKLMPGFDPAAQYRLLKWPQTEREFPKHFRIATAMMKGPATLDEVSAACGVPASEVADFVNANLATGYAEPYREPEPEPEPQKSGGLFGRLRGR</sequence>
<reference evidence="2 3" key="1">
    <citation type="submission" date="2020-08" db="EMBL/GenBank/DDBJ databases">
        <title>Lysobacter sp. II4 sp. nov., isolated from soil.</title>
        <authorList>
            <person name="Woo C.Y."/>
            <person name="Kim J."/>
        </authorList>
    </citation>
    <scope>NUCLEOTIDE SEQUENCE [LARGE SCALE GENOMIC DNA]</scope>
    <source>
        <strain evidence="2 3">II4</strain>
    </source>
</reference>
<evidence type="ECO:0000313" key="3">
    <source>
        <dbReference type="Proteomes" id="UP000516018"/>
    </source>
</evidence>
<evidence type="ECO:0000256" key="1">
    <source>
        <dbReference type="SAM" id="MobiDB-lite"/>
    </source>
</evidence>
<proteinExistence type="predicted"/>
<evidence type="ECO:0008006" key="4">
    <source>
        <dbReference type="Google" id="ProtNLM"/>
    </source>
</evidence>
<feature type="compositionally biased region" description="Basic and acidic residues" evidence="1">
    <location>
        <begin position="118"/>
        <end position="127"/>
    </location>
</feature>
<feature type="compositionally biased region" description="Low complexity" evidence="1">
    <location>
        <begin position="139"/>
        <end position="148"/>
    </location>
</feature>
<dbReference type="Proteomes" id="UP000516018">
    <property type="component" value="Chromosome"/>
</dbReference>